<sequence length="80" mass="8154">MHSAGIHAALALGGGAASGTVMPDTVAAERHAAATVAPRQEPTGDDRHCGAARHTPQLPRDATAARTERPGAELPVSVRR</sequence>
<evidence type="ECO:0000256" key="1">
    <source>
        <dbReference type="SAM" id="MobiDB-lite"/>
    </source>
</evidence>
<keyword evidence="3" id="KW-1185">Reference proteome</keyword>
<accession>A0A8J4EKI1</accession>
<dbReference type="AlphaFoldDB" id="A0A8J4EKI1"/>
<feature type="region of interest" description="Disordered" evidence="1">
    <location>
        <begin position="31"/>
        <end position="80"/>
    </location>
</feature>
<evidence type="ECO:0000313" key="3">
    <source>
        <dbReference type="Proteomes" id="UP000614996"/>
    </source>
</evidence>
<proteinExistence type="predicted"/>
<protein>
    <submittedName>
        <fullName evidence="2">Uncharacterized protein</fullName>
    </submittedName>
</protein>
<dbReference type="Proteomes" id="UP000614996">
    <property type="component" value="Unassembled WGS sequence"/>
</dbReference>
<dbReference type="EMBL" id="BOPO01000037">
    <property type="protein sequence ID" value="GIL27115.1"/>
    <property type="molecule type" value="Genomic_DNA"/>
</dbReference>
<gene>
    <name evidence="2" type="ORF">NUM_23690</name>
</gene>
<comment type="caution">
    <text evidence="2">The sequence shown here is derived from an EMBL/GenBank/DDBJ whole genome shotgun (WGS) entry which is preliminary data.</text>
</comment>
<organism evidence="2 3">
    <name type="scientific">Actinocatenispora comari</name>
    <dbReference type="NCBI Taxonomy" id="2807577"/>
    <lineage>
        <taxon>Bacteria</taxon>
        <taxon>Bacillati</taxon>
        <taxon>Actinomycetota</taxon>
        <taxon>Actinomycetes</taxon>
        <taxon>Micromonosporales</taxon>
        <taxon>Micromonosporaceae</taxon>
        <taxon>Actinocatenispora</taxon>
    </lineage>
</organism>
<evidence type="ECO:0000313" key="2">
    <source>
        <dbReference type="EMBL" id="GIL27115.1"/>
    </source>
</evidence>
<name>A0A8J4EKI1_9ACTN</name>
<reference evidence="3" key="1">
    <citation type="journal article" date="2021" name="Int. J. Syst. Evol. Microbiol.">
        <title>Actinocatenispora comari sp. nov., an endophytic actinomycete isolated from aerial parts of Comarum salesowianum.</title>
        <authorList>
            <person name="Oyunbileg N."/>
            <person name="Iizaka Y."/>
            <person name="Hamada M."/>
            <person name="Davaapurev B.O."/>
            <person name="Fukumoto A."/>
            <person name="Tsetseg B."/>
            <person name="Kato F."/>
            <person name="Tamura T."/>
            <person name="Batkhuu J."/>
            <person name="Anzai Y."/>
        </authorList>
    </citation>
    <scope>NUCLEOTIDE SEQUENCE [LARGE SCALE GENOMIC DNA]</scope>
    <source>
        <strain evidence="3">NUM-2625</strain>
    </source>
</reference>